<dbReference type="InterPro" id="IPR036396">
    <property type="entry name" value="Cyt_P450_sf"/>
</dbReference>
<name>A0A6A5VIC3_9PLEO</name>
<keyword evidence="3" id="KW-1185">Reference proteome</keyword>
<dbReference type="EMBL" id="ML976663">
    <property type="protein sequence ID" value="KAF1977363.1"/>
    <property type="molecule type" value="Genomic_DNA"/>
</dbReference>
<dbReference type="GO" id="GO:0020037">
    <property type="term" value="F:heme binding"/>
    <property type="evidence" value="ECO:0007669"/>
    <property type="project" value="InterPro"/>
</dbReference>
<sequence>MVVLFLTFYLIWSAYCMVVNLVRAKRIGLPILIRYIAPTNPLWIVAGNSVITICRWMPFGIGYFTRFYATGWASNDRHKVHVDLGDAFVLVSPGEILKQMKTFRRDVRMVQMLSVYEENVFTFSGQEWQKHRKATMVAFAHIGQSVWEESLLQTDKMLQEWLDFEGPVKTVAEHTKVLTINVLSETLFSGSCIEGDSTGSDGKDTSRPHRDSLRSILFNLIHILIIGSSKLESWWMPTNMKRTSRAVGAFRQFVLHLIEEEKAKKSTSKKTQQRLVSALVRACEEHNQEGHHLRRFVISENEIVSNMFVYAVAGMDTTPITLATAIVFLSAYSEYQDWIAQEISFHTPHGSLSPLSFETFPKLKRCMAVMLETLRLCHPVSQLIKTTGETAEVITLGSRQILIPPNTPIQINLSAMQTHPQFWGSDSLSWNPQRWIVSRSSLEGDLSMETLLPDTFGQYIPWAVDQHVRPGKKYFQVELVAVLAKKIGDYRVEPYMNSGETIEAARSRALGIAMETQSKALLNEMRNPDKLGLVWSKREVSTRY</sequence>
<dbReference type="Proteomes" id="UP000800036">
    <property type="component" value="Unassembled WGS sequence"/>
</dbReference>
<dbReference type="Pfam" id="PF00067">
    <property type="entry name" value="p450"/>
    <property type="match status" value="1"/>
</dbReference>
<protein>
    <submittedName>
        <fullName evidence="2">Cytochrome P450 monooxygenase-like protein</fullName>
    </submittedName>
</protein>
<keyword evidence="2" id="KW-0503">Monooxygenase</keyword>
<keyword evidence="2" id="KW-0560">Oxidoreductase</keyword>
<proteinExistence type="inferred from homology"/>
<reference evidence="2" key="1">
    <citation type="journal article" date="2020" name="Stud. Mycol.">
        <title>101 Dothideomycetes genomes: a test case for predicting lifestyles and emergence of pathogens.</title>
        <authorList>
            <person name="Haridas S."/>
            <person name="Albert R."/>
            <person name="Binder M."/>
            <person name="Bloem J."/>
            <person name="Labutti K."/>
            <person name="Salamov A."/>
            <person name="Andreopoulos B."/>
            <person name="Baker S."/>
            <person name="Barry K."/>
            <person name="Bills G."/>
            <person name="Bluhm B."/>
            <person name="Cannon C."/>
            <person name="Castanera R."/>
            <person name="Culley D."/>
            <person name="Daum C."/>
            <person name="Ezra D."/>
            <person name="Gonzalez J."/>
            <person name="Henrissat B."/>
            <person name="Kuo A."/>
            <person name="Liang C."/>
            <person name="Lipzen A."/>
            <person name="Lutzoni F."/>
            <person name="Magnuson J."/>
            <person name="Mondo S."/>
            <person name="Nolan M."/>
            <person name="Ohm R."/>
            <person name="Pangilinan J."/>
            <person name="Park H.-J."/>
            <person name="Ramirez L."/>
            <person name="Alfaro M."/>
            <person name="Sun H."/>
            <person name="Tritt A."/>
            <person name="Yoshinaga Y."/>
            <person name="Zwiers L.-H."/>
            <person name="Turgeon B."/>
            <person name="Goodwin S."/>
            <person name="Spatafora J."/>
            <person name="Crous P."/>
            <person name="Grigoriev I."/>
        </authorList>
    </citation>
    <scope>NUCLEOTIDE SEQUENCE</scope>
    <source>
        <strain evidence="2">CBS 107.79</strain>
    </source>
</reference>
<comment type="similarity">
    <text evidence="1">Belongs to the cytochrome P450 family.</text>
</comment>
<accession>A0A6A5VIC3</accession>
<dbReference type="Gene3D" id="1.10.630.10">
    <property type="entry name" value="Cytochrome P450"/>
    <property type="match status" value="1"/>
</dbReference>
<dbReference type="InterPro" id="IPR050121">
    <property type="entry name" value="Cytochrome_P450_monoxygenase"/>
</dbReference>
<organism evidence="2 3">
    <name type="scientific">Bimuria novae-zelandiae CBS 107.79</name>
    <dbReference type="NCBI Taxonomy" id="1447943"/>
    <lineage>
        <taxon>Eukaryota</taxon>
        <taxon>Fungi</taxon>
        <taxon>Dikarya</taxon>
        <taxon>Ascomycota</taxon>
        <taxon>Pezizomycotina</taxon>
        <taxon>Dothideomycetes</taxon>
        <taxon>Pleosporomycetidae</taxon>
        <taxon>Pleosporales</taxon>
        <taxon>Massarineae</taxon>
        <taxon>Didymosphaeriaceae</taxon>
        <taxon>Bimuria</taxon>
    </lineage>
</organism>
<dbReference type="GO" id="GO:0004497">
    <property type="term" value="F:monooxygenase activity"/>
    <property type="evidence" value="ECO:0007669"/>
    <property type="project" value="UniProtKB-KW"/>
</dbReference>
<dbReference type="GO" id="GO:0016705">
    <property type="term" value="F:oxidoreductase activity, acting on paired donors, with incorporation or reduction of molecular oxygen"/>
    <property type="evidence" value="ECO:0007669"/>
    <property type="project" value="InterPro"/>
</dbReference>
<dbReference type="GO" id="GO:0005506">
    <property type="term" value="F:iron ion binding"/>
    <property type="evidence" value="ECO:0007669"/>
    <property type="project" value="InterPro"/>
</dbReference>
<gene>
    <name evidence="2" type="ORF">BU23DRAFT_577926</name>
</gene>
<dbReference type="AlphaFoldDB" id="A0A6A5VIC3"/>
<dbReference type="PANTHER" id="PTHR24305">
    <property type="entry name" value="CYTOCHROME P450"/>
    <property type="match status" value="1"/>
</dbReference>
<dbReference type="PANTHER" id="PTHR24305:SF166">
    <property type="entry name" value="CYTOCHROME P450 12A4, MITOCHONDRIAL-RELATED"/>
    <property type="match status" value="1"/>
</dbReference>
<dbReference type="InterPro" id="IPR001128">
    <property type="entry name" value="Cyt_P450"/>
</dbReference>
<evidence type="ECO:0000256" key="1">
    <source>
        <dbReference type="ARBA" id="ARBA00010617"/>
    </source>
</evidence>
<evidence type="ECO:0000313" key="2">
    <source>
        <dbReference type="EMBL" id="KAF1977363.1"/>
    </source>
</evidence>
<evidence type="ECO:0000313" key="3">
    <source>
        <dbReference type="Proteomes" id="UP000800036"/>
    </source>
</evidence>
<dbReference type="OrthoDB" id="1470350at2759"/>
<dbReference type="SUPFAM" id="SSF48264">
    <property type="entry name" value="Cytochrome P450"/>
    <property type="match status" value="1"/>
</dbReference>